<keyword evidence="2" id="KW-1185">Reference proteome</keyword>
<evidence type="ECO:0000313" key="2">
    <source>
        <dbReference type="Proteomes" id="UP001252186"/>
    </source>
</evidence>
<evidence type="ECO:0000313" key="1">
    <source>
        <dbReference type="EMBL" id="MDT0551920.1"/>
    </source>
</evidence>
<dbReference type="PANTHER" id="PTHR30292">
    <property type="entry name" value="UNCHARACTERIZED PROTEIN YBGL-RELATED"/>
    <property type="match status" value="1"/>
</dbReference>
<dbReference type="NCBIfam" id="NF003816">
    <property type="entry name" value="PRK05406.1-5"/>
    <property type="match status" value="1"/>
</dbReference>
<accession>A0ABU2Y3U0</accession>
<organism evidence="1 2">
    <name type="scientific">Urechidicola vernalis</name>
    <dbReference type="NCBI Taxonomy" id="3075600"/>
    <lineage>
        <taxon>Bacteria</taxon>
        <taxon>Pseudomonadati</taxon>
        <taxon>Bacteroidota</taxon>
        <taxon>Flavobacteriia</taxon>
        <taxon>Flavobacteriales</taxon>
        <taxon>Flavobacteriaceae</taxon>
        <taxon>Urechidicola</taxon>
    </lineage>
</organism>
<dbReference type="Pfam" id="PF03746">
    <property type="entry name" value="LamB_YcsF"/>
    <property type="match status" value="1"/>
</dbReference>
<comment type="caution">
    <text evidence="1">The sequence shown here is derived from an EMBL/GenBank/DDBJ whole genome shotgun (WGS) entry which is preliminary data.</text>
</comment>
<reference evidence="1 2" key="1">
    <citation type="submission" date="2023-09" db="EMBL/GenBank/DDBJ databases">
        <authorList>
            <person name="Rey-Velasco X."/>
        </authorList>
    </citation>
    <scope>NUCLEOTIDE SEQUENCE [LARGE SCALE GENOMIC DNA]</scope>
    <source>
        <strain evidence="1 2">P050</strain>
    </source>
</reference>
<dbReference type="EMBL" id="JAVRHV010000001">
    <property type="protein sequence ID" value="MDT0551920.1"/>
    <property type="molecule type" value="Genomic_DNA"/>
</dbReference>
<dbReference type="SUPFAM" id="SSF88713">
    <property type="entry name" value="Glycoside hydrolase/deacetylase"/>
    <property type="match status" value="1"/>
</dbReference>
<dbReference type="CDD" id="cd10801">
    <property type="entry name" value="LamB_YcsF_like_1"/>
    <property type="match status" value="1"/>
</dbReference>
<dbReference type="InterPro" id="IPR005501">
    <property type="entry name" value="LamB/YcsF/PxpA-like"/>
</dbReference>
<name>A0ABU2Y3U0_9FLAO</name>
<dbReference type="GO" id="GO:0017168">
    <property type="term" value="F:5-oxoprolinase (ATP-hydrolyzing) activity"/>
    <property type="evidence" value="ECO:0007669"/>
    <property type="project" value="UniProtKB-EC"/>
</dbReference>
<keyword evidence="1" id="KW-0378">Hydrolase</keyword>
<sequence>MKVLKLNSDVGEGAKNEKDIFPYLFYCNIACGGHTGTINSMTEMVTLALENKVLIGAHPSYPDKENFGRKSMNTSEESLINSIRNQINALKDITTKLGTSIHHIKPHGALYNDISKDEIKATLFLKAILPFKDSFKLFVSNNSIIEQLALKNRFSIVREAFADRNYNDDLSLVSRNNENALISDKLVMINHVQLILNKSQVKTINNQKMKLVADTFCIHSDTPKALELIKAVHGSV</sequence>
<proteinExistence type="predicted"/>
<dbReference type="RefSeq" id="WP_311591736.1">
    <property type="nucleotide sequence ID" value="NZ_JAVRHV010000001.1"/>
</dbReference>
<protein>
    <submittedName>
        <fullName evidence="1">5-oxoprolinase subunit PxpA</fullName>
        <ecNumber evidence="1">3.5.2.9</ecNumber>
    </submittedName>
</protein>
<gene>
    <name evidence="1" type="primary">pxpA</name>
    <name evidence="1" type="ORF">RM519_01560</name>
</gene>
<dbReference type="PANTHER" id="PTHR30292:SF0">
    <property type="entry name" value="5-OXOPROLINASE SUBUNIT A"/>
    <property type="match status" value="1"/>
</dbReference>
<dbReference type="Proteomes" id="UP001252186">
    <property type="component" value="Unassembled WGS sequence"/>
</dbReference>
<dbReference type="Gene3D" id="3.20.20.370">
    <property type="entry name" value="Glycoside hydrolase/deacetylase"/>
    <property type="match status" value="1"/>
</dbReference>
<dbReference type="InterPro" id="IPR011330">
    <property type="entry name" value="Glyco_hydro/deAcase_b/a-brl"/>
</dbReference>
<dbReference type="EC" id="3.5.2.9" evidence="1"/>